<organism evidence="1">
    <name type="scientific">Oryza meridionalis</name>
    <dbReference type="NCBI Taxonomy" id="40149"/>
    <lineage>
        <taxon>Eukaryota</taxon>
        <taxon>Viridiplantae</taxon>
        <taxon>Streptophyta</taxon>
        <taxon>Embryophyta</taxon>
        <taxon>Tracheophyta</taxon>
        <taxon>Spermatophyta</taxon>
        <taxon>Magnoliopsida</taxon>
        <taxon>Liliopsida</taxon>
        <taxon>Poales</taxon>
        <taxon>Poaceae</taxon>
        <taxon>BOP clade</taxon>
        <taxon>Oryzoideae</taxon>
        <taxon>Oryzeae</taxon>
        <taxon>Oryzinae</taxon>
        <taxon>Oryza</taxon>
    </lineage>
</organism>
<evidence type="ECO:0000313" key="1">
    <source>
        <dbReference type="EnsemblPlants" id="OMERI08G06580.1"/>
    </source>
</evidence>
<reference evidence="1" key="1">
    <citation type="submission" date="2015-04" db="UniProtKB">
        <authorList>
            <consortium name="EnsemblPlants"/>
        </authorList>
    </citation>
    <scope>IDENTIFICATION</scope>
</reference>
<proteinExistence type="predicted"/>
<keyword evidence="2" id="KW-1185">Reference proteome</keyword>
<name>A0A0E0EJB6_9ORYZ</name>
<protein>
    <submittedName>
        <fullName evidence="1">Uncharacterized protein</fullName>
    </submittedName>
</protein>
<evidence type="ECO:0000313" key="2">
    <source>
        <dbReference type="Proteomes" id="UP000008021"/>
    </source>
</evidence>
<dbReference type="Proteomes" id="UP000008021">
    <property type="component" value="Chromosome 8"/>
</dbReference>
<sequence>MGAWTGGGAAVKLFYYVACKSGAGATTSFPEGLRRTSLRAIRRNGCASLSTPPIAAPLPRPSLNPHSSTPLANHLEHLPESRELCKPFCGNNVAQIDT</sequence>
<dbReference type="Gramene" id="OMERI08G06580.1">
    <property type="protein sequence ID" value="OMERI08G06580.1"/>
    <property type="gene ID" value="OMERI08G06580"/>
</dbReference>
<dbReference type="EnsemblPlants" id="OMERI08G06580.1">
    <property type="protein sequence ID" value="OMERI08G06580.1"/>
    <property type="gene ID" value="OMERI08G06580"/>
</dbReference>
<accession>A0A0E0EJB6</accession>
<reference evidence="1" key="2">
    <citation type="submission" date="2018-05" db="EMBL/GenBank/DDBJ databases">
        <title>OmerRS3 (Oryza meridionalis Reference Sequence Version 3).</title>
        <authorList>
            <person name="Zhang J."/>
            <person name="Kudrna D."/>
            <person name="Lee S."/>
            <person name="Talag J."/>
            <person name="Welchert J."/>
            <person name="Wing R.A."/>
        </authorList>
    </citation>
    <scope>NUCLEOTIDE SEQUENCE [LARGE SCALE GENOMIC DNA]</scope>
    <source>
        <strain evidence="1">cv. OR44</strain>
    </source>
</reference>
<dbReference type="AlphaFoldDB" id="A0A0E0EJB6"/>
<dbReference type="HOGENOM" id="CLU_2337173_0_0_1"/>